<dbReference type="InterPro" id="IPR050126">
    <property type="entry name" value="Ap4A_hydrolase"/>
</dbReference>
<evidence type="ECO:0000259" key="1">
    <source>
        <dbReference type="Pfam" id="PF00149"/>
    </source>
</evidence>
<dbReference type="RefSeq" id="WP_092352692.1">
    <property type="nucleotide sequence ID" value="NZ_CASVCK010000019.1"/>
</dbReference>
<dbReference type="InterPro" id="IPR004843">
    <property type="entry name" value="Calcineurin-like_PHP"/>
</dbReference>
<feature type="domain" description="Calcineurin-like phosphoesterase" evidence="1">
    <location>
        <begin position="16"/>
        <end position="166"/>
    </location>
</feature>
<dbReference type="AlphaFoldDB" id="A0A1I0D9A2"/>
<evidence type="ECO:0000313" key="2">
    <source>
        <dbReference type="EMBL" id="SET28849.1"/>
    </source>
</evidence>
<sequence length="374" mass="43678">MLEVKHVEKMIKGKYRCIVVSDIHSHLDRFKQLLKKTKYCLDDYLVVVGDFIEKGDQAIETVEYLMKLQEKNDKVYVLLGNCEYALEEMVTNPKYAKQIINYLNHIGKGGMIRQAINKLSLNIKSDQPEYIQLKVKEFLQPYFNYFTTLPTTLHFNNFIFVHAGIEKREDWQNSSLSSMIEMKTFYMDGHCLDDYVIVGHLPTSNQYENFINNEIIINNEKRVISIDGGTGVKSISQLNALIITGENGTYTFSKEYVQPLPLYQVLLDINSLSKEAVKIAWPNFEVELLEEKSNFSKCRQINTNKILNIKNEFLYHHSDKVYCLDDYIDYQISLKKGDIVKLVGVYGIYAYVIKNNTVGWVKYRYLKKLQFKHQ</sequence>
<protein>
    <submittedName>
        <fullName evidence="2">Calcineurin-like phosphoesterase</fullName>
    </submittedName>
</protein>
<dbReference type="InterPro" id="IPR029052">
    <property type="entry name" value="Metallo-depent_PP-like"/>
</dbReference>
<proteinExistence type="predicted"/>
<organism evidence="2 3">
    <name type="scientific">Thomasclavelia cocleata</name>
    <dbReference type="NCBI Taxonomy" id="69824"/>
    <lineage>
        <taxon>Bacteria</taxon>
        <taxon>Bacillati</taxon>
        <taxon>Bacillota</taxon>
        <taxon>Erysipelotrichia</taxon>
        <taxon>Erysipelotrichales</taxon>
        <taxon>Coprobacillaceae</taxon>
        <taxon>Thomasclavelia</taxon>
    </lineage>
</organism>
<reference evidence="3" key="1">
    <citation type="submission" date="2016-10" db="EMBL/GenBank/DDBJ databases">
        <authorList>
            <person name="Varghese N."/>
            <person name="Submissions S."/>
        </authorList>
    </citation>
    <scope>NUCLEOTIDE SEQUENCE [LARGE SCALE GENOMIC DNA]</scope>
    <source>
        <strain evidence="3">DSM 1551</strain>
    </source>
</reference>
<name>A0A1I0D9A2_9FIRM</name>
<dbReference type="GeneID" id="78287805"/>
<dbReference type="GO" id="GO:0005737">
    <property type="term" value="C:cytoplasm"/>
    <property type="evidence" value="ECO:0007669"/>
    <property type="project" value="TreeGrafter"/>
</dbReference>
<dbReference type="GO" id="GO:0110154">
    <property type="term" value="P:RNA decapping"/>
    <property type="evidence" value="ECO:0007669"/>
    <property type="project" value="TreeGrafter"/>
</dbReference>
<dbReference type="GO" id="GO:0008803">
    <property type="term" value="F:bis(5'-nucleosyl)-tetraphosphatase (symmetrical) activity"/>
    <property type="evidence" value="ECO:0007669"/>
    <property type="project" value="TreeGrafter"/>
</dbReference>
<dbReference type="OrthoDB" id="384253at2"/>
<dbReference type="PANTHER" id="PTHR42850">
    <property type="entry name" value="METALLOPHOSPHOESTERASE"/>
    <property type="match status" value="1"/>
</dbReference>
<dbReference type="EMBL" id="FOIN01000005">
    <property type="protein sequence ID" value="SET28849.1"/>
    <property type="molecule type" value="Genomic_DNA"/>
</dbReference>
<dbReference type="Proteomes" id="UP000198558">
    <property type="component" value="Unassembled WGS sequence"/>
</dbReference>
<keyword evidence="3" id="KW-1185">Reference proteome</keyword>
<dbReference type="GO" id="GO:0016791">
    <property type="term" value="F:phosphatase activity"/>
    <property type="evidence" value="ECO:0007669"/>
    <property type="project" value="TreeGrafter"/>
</dbReference>
<dbReference type="Pfam" id="PF00149">
    <property type="entry name" value="Metallophos"/>
    <property type="match status" value="1"/>
</dbReference>
<dbReference type="Gene3D" id="3.60.21.10">
    <property type="match status" value="1"/>
</dbReference>
<dbReference type="SUPFAM" id="SSF56300">
    <property type="entry name" value="Metallo-dependent phosphatases"/>
    <property type="match status" value="1"/>
</dbReference>
<gene>
    <name evidence="2" type="ORF">SAMN04489758_10582</name>
</gene>
<accession>A0A1I0D9A2</accession>
<dbReference type="PANTHER" id="PTHR42850:SF4">
    <property type="entry name" value="ZINC-DEPENDENT ENDOPOLYPHOSPHATASE"/>
    <property type="match status" value="1"/>
</dbReference>
<evidence type="ECO:0000313" key="3">
    <source>
        <dbReference type="Proteomes" id="UP000198558"/>
    </source>
</evidence>